<dbReference type="InterPro" id="IPR016188">
    <property type="entry name" value="PurM-like_N"/>
</dbReference>
<dbReference type="InterPro" id="IPR036188">
    <property type="entry name" value="FAD/NAD-bd_sf"/>
</dbReference>
<dbReference type="PANTHER" id="PTHR10256:SF0">
    <property type="entry name" value="INACTIVE SELENIDE, WATER DIKINASE-LIKE PROTEIN-RELATED"/>
    <property type="match status" value="1"/>
</dbReference>
<evidence type="ECO:0000256" key="4">
    <source>
        <dbReference type="ARBA" id="ARBA00022840"/>
    </source>
</evidence>
<dbReference type="NCBIfam" id="TIGR03169">
    <property type="entry name" value="Nterm_to_SelD"/>
    <property type="match status" value="1"/>
</dbReference>
<dbReference type="GO" id="GO:0016491">
    <property type="term" value="F:oxidoreductase activity"/>
    <property type="evidence" value="ECO:0007669"/>
    <property type="project" value="InterPro"/>
</dbReference>
<dbReference type="SUPFAM" id="SSF51905">
    <property type="entry name" value="FAD/NAD(P)-binding domain"/>
    <property type="match status" value="2"/>
</dbReference>
<dbReference type="EMBL" id="BSPP01000005">
    <property type="protein sequence ID" value="GLS86628.1"/>
    <property type="molecule type" value="Genomic_DNA"/>
</dbReference>
<evidence type="ECO:0000259" key="8">
    <source>
        <dbReference type="Pfam" id="PF07992"/>
    </source>
</evidence>
<proteinExistence type="predicted"/>
<feature type="domain" description="PurM-like C-terminal" evidence="7">
    <location>
        <begin position="544"/>
        <end position="713"/>
    </location>
</feature>
<keyword evidence="2" id="KW-0547">Nucleotide-binding</keyword>
<evidence type="ECO:0000256" key="2">
    <source>
        <dbReference type="ARBA" id="ARBA00022741"/>
    </source>
</evidence>
<dbReference type="SUPFAM" id="SSF56042">
    <property type="entry name" value="PurM C-terminal domain-like"/>
    <property type="match status" value="1"/>
</dbReference>
<dbReference type="PRINTS" id="PR00368">
    <property type="entry name" value="FADPNR"/>
</dbReference>
<keyword evidence="5" id="KW-0711">Selenium</keyword>
<accession>A0AA37WZH9</accession>
<feature type="domain" description="FAD/NAD(P)-binding" evidence="8">
    <location>
        <begin position="9"/>
        <end position="293"/>
    </location>
</feature>
<dbReference type="PANTHER" id="PTHR10256">
    <property type="entry name" value="SELENIDE, WATER DIKINASE"/>
    <property type="match status" value="1"/>
</dbReference>
<dbReference type="Pfam" id="PF02769">
    <property type="entry name" value="AIRS_C"/>
    <property type="match status" value="1"/>
</dbReference>
<reference evidence="9 10" key="1">
    <citation type="journal article" date="2014" name="Int. J. Syst. Evol. Microbiol.">
        <title>Complete genome sequence of Corynebacterium casei LMG S-19264T (=DSM 44701T), isolated from a smear-ripened cheese.</title>
        <authorList>
            <consortium name="US DOE Joint Genome Institute (JGI-PGF)"/>
            <person name="Walter F."/>
            <person name="Albersmeier A."/>
            <person name="Kalinowski J."/>
            <person name="Ruckert C."/>
        </authorList>
    </citation>
    <scope>NUCLEOTIDE SEQUENCE [LARGE SCALE GENOMIC DNA]</scope>
    <source>
        <strain evidence="9 10">NBRC 111766</strain>
    </source>
</reference>
<dbReference type="SUPFAM" id="SSF55326">
    <property type="entry name" value="PurM N-terminal domain-like"/>
    <property type="match status" value="1"/>
</dbReference>
<dbReference type="InterPro" id="IPR010918">
    <property type="entry name" value="PurM-like_C_dom"/>
</dbReference>
<dbReference type="Gene3D" id="3.90.650.10">
    <property type="entry name" value="PurM-like C-terminal domain"/>
    <property type="match status" value="1"/>
</dbReference>
<evidence type="ECO:0000313" key="9">
    <source>
        <dbReference type="EMBL" id="GLS86628.1"/>
    </source>
</evidence>
<keyword evidence="4" id="KW-0067">ATP-binding</keyword>
<dbReference type="InterPro" id="IPR036676">
    <property type="entry name" value="PurM-like_C_sf"/>
</dbReference>
<organism evidence="9 10">
    <name type="scientific">Cypionkella aquatica</name>
    <dbReference type="NCBI Taxonomy" id="1756042"/>
    <lineage>
        <taxon>Bacteria</taxon>
        <taxon>Pseudomonadati</taxon>
        <taxon>Pseudomonadota</taxon>
        <taxon>Alphaproteobacteria</taxon>
        <taxon>Rhodobacterales</taxon>
        <taxon>Paracoccaceae</taxon>
        <taxon>Cypionkella</taxon>
    </lineage>
</organism>
<keyword evidence="10" id="KW-1185">Reference proteome</keyword>
<dbReference type="InterPro" id="IPR004536">
    <property type="entry name" value="SPS/SelD"/>
</dbReference>
<dbReference type="InterPro" id="IPR036921">
    <property type="entry name" value="PurM-like_N_sf"/>
</dbReference>
<dbReference type="GO" id="GO:0004756">
    <property type="term" value="F:selenide, water dikinase activity"/>
    <property type="evidence" value="ECO:0007669"/>
    <property type="project" value="TreeGrafter"/>
</dbReference>
<evidence type="ECO:0000256" key="1">
    <source>
        <dbReference type="ARBA" id="ARBA00022679"/>
    </source>
</evidence>
<evidence type="ECO:0008006" key="11">
    <source>
        <dbReference type="Google" id="ProtNLM"/>
    </source>
</evidence>
<dbReference type="GO" id="GO:0016260">
    <property type="term" value="P:selenocysteine biosynthetic process"/>
    <property type="evidence" value="ECO:0007669"/>
    <property type="project" value="TreeGrafter"/>
</dbReference>
<comment type="caution">
    <text evidence="9">The sequence shown here is derived from an EMBL/GenBank/DDBJ whole genome shotgun (WGS) entry which is preliminary data.</text>
</comment>
<dbReference type="InterPro" id="IPR017584">
    <property type="entry name" value="Pyridine_nucleo_diS_OxRdtase_N"/>
</dbReference>
<dbReference type="InterPro" id="IPR023753">
    <property type="entry name" value="FAD/NAD-binding_dom"/>
</dbReference>
<dbReference type="RefSeq" id="WP_284324846.1">
    <property type="nucleotide sequence ID" value="NZ_BSPP01000005.1"/>
</dbReference>
<dbReference type="Pfam" id="PF07992">
    <property type="entry name" value="Pyr_redox_2"/>
    <property type="match status" value="1"/>
</dbReference>
<dbReference type="NCBIfam" id="TIGR00476">
    <property type="entry name" value="selD"/>
    <property type="match status" value="1"/>
</dbReference>
<dbReference type="GO" id="GO:0005737">
    <property type="term" value="C:cytoplasm"/>
    <property type="evidence" value="ECO:0007669"/>
    <property type="project" value="TreeGrafter"/>
</dbReference>
<feature type="domain" description="PurM-like N-terminal" evidence="6">
    <location>
        <begin position="425"/>
        <end position="533"/>
    </location>
</feature>
<protein>
    <recommendedName>
        <fullName evidence="11">Selenide, water dikinase SelD</fullName>
    </recommendedName>
</protein>
<dbReference type="AlphaFoldDB" id="A0AA37WZH9"/>
<evidence type="ECO:0000259" key="7">
    <source>
        <dbReference type="Pfam" id="PF02769"/>
    </source>
</evidence>
<dbReference type="Proteomes" id="UP001157355">
    <property type="component" value="Unassembled WGS sequence"/>
</dbReference>
<dbReference type="Gene3D" id="3.50.50.100">
    <property type="match status" value="1"/>
</dbReference>
<dbReference type="CDD" id="cd02195">
    <property type="entry name" value="SelD"/>
    <property type="match status" value="1"/>
</dbReference>
<gene>
    <name evidence="9" type="ORF">GCM10010873_16020</name>
</gene>
<evidence type="ECO:0000313" key="10">
    <source>
        <dbReference type="Proteomes" id="UP001157355"/>
    </source>
</evidence>
<keyword evidence="3" id="KW-0418">Kinase</keyword>
<dbReference type="GO" id="GO:0005524">
    <property type="term" value="F:ATP binding"/>
    <property type="evidence" value="ECO:0007669"/>
    <property type="project" value="UniProtKB-KW"/>
</dbReference>
<name>A0AA37WZH9_9RHOB</name>
<dbReference type="Pfam" id="PF00586">
    <property type="entry name" value="AIRS"/>
    <property type="match status" value="1"/>
</dbReference>
<keyword evidence="1" id="KW-0808">Transferase</keyword>
<evidence type="ECO:0000259" key="6">
    <source>
        <dbReference type="Pfam" id="PF00586"/>
    </source>
</evidence>
<evidence type="ECO:0000256" key="5">
    <source>
        <dbReference type="ARBA" id="ARBA00023266"/>
    </source>
</evidence>
<sequence>MQTDFPIVKDLVLVGGGHAHALVLRMWAMQPLPGVRLTLINPDPAAPYTGMLPGLIAGHYARDEIMIDLVRLARFANARLVLDRVRLIDRSARLLHLAAGPPLTYDLCSIDIGISSDLPDLPGFAEFGHAAKPLGDFADDWAAFIARALPKPKITVIGAGVGGVELALAAKHRLPAAEVTLLEQGPTALPAIGRGARAALLGHLQRAEIRLITAAAPARLRQDAVLLQDGTALASDFTLAVAGSRPQAWLAETGLALQDGFLSVSDRLQTSDPAIFAAGDCVHMGFAPRPKAGVYAVRAAPILLHNLRASLLGQALKAFKPQRDYLKLISTGGKSAVADKWGLPLDGAWLWACKDRIDRRFMAKFGRYPTMAREVPHPAVPGLIEAMGDKPMCGGCGAKLGAADLSAALAGLPKPQRAEVISGPGDDAAILAVPGGVQVITTDHLRSFSHDARMMARIAAVHALGDVWAMGAAPQVALAQITLPRLSPEKAALMLAEIMTEAAAVFREAGADVVGGHTAIGAELTVGFTVTGLTTRAITKGGARPGDVLILTKPIGSGTVMAAEMAMALVPGLILGEAVAAALQQMIQPNGPAAAVLAPYATAMTDVTGFGLVGHLLEILDASGVAATLHSAAIPTLPGALALAAAGQASSLAPANRAAAIGRISGAETALKALLYDPQTAGGLLATVPAEIAATLLHSLPNAHLIGEIIPGPISGPISGLISGPARIELR</sequence>
<dbReference type="Gene3D" id="3.30.1330.10">
    <property type="entry name" value="PurM-like, N-terminal domain"/>
    <property type="match status" value="1"/>
</dbReference>
<evidence type="ECO:0000256" key="3">
    <source>
        <dbReference type="ARBA" id="ARBA00022777"/>
    </source>
</evidence>